<dbReference type="WBParaSite" id="ES5_v2.g21092.t1">
    <property type="protein sequence ID" value="ES5_v2.g21092.t1"/>
    <property type="gene ID" value="ES5_v2.g21092"/>
</dbReference>
<dbReference type="Proteomes" id="UP000887579">
    <property type="component" value="Unplaced"/>
</dbReference>
<organism evidence="1 2">
    <name type="scientific">Panagrolaimus sp. ES5</name>
    <dbReference type="NCBI Taxonomy" id="591445"/>
    <lineage>
        <taxon>Eukaryota</taxon>
        <taxon>Metazoa</taxon>
        <taxon>Ecdysozoa</taxon>
        <taxon>Nematoda</taxon>
        <taxon>Chromadorea</taxon>
        <taxon>Rhabditida</taxon>
        <taxon>Tylenchina</taxon>
        <taxon>Panagrolaimomorpha</taxon>
        <taxon>Panagrolaimoidea</taxon>
        <taxon>Panagrolaimidae</taxon>
        <taxon>Panagrolaimus</taxon>
    </lineage>
</organism>
<evidence type="ECO:0000313" key="1">
    <source>
        <dbReference type="Proteomes" id="UP000887579"/>
    </source>
</evidence>
<protein>
    <submittedName>
        <fullName evidence="2">Uncharacterized protein</fullName>
    </submittedName>
</protein>
<sequence length="92" mass="10794">MSLLILAVTVIFAKHFYSKWKKRPKNVKKEVEQEEQIENKDQNENVTESGITQMPKVSNENPIELEMKAAEIQKISTSEEKPTPQKRKLRKR</sequence>
<accession>A0AC34FUL8</accession>
<reference evidence="2" key="1">
    <citation type="submission" date="2022-11" db="UniProtKB">
        <authorList>
            <consortium name="WormBaseParasite"/>
        </authorList>
    </citation>
    <scope>IDENTIFICATION</scope>
</reference>
<proteinExistence type="predicted"/>
<name>A0AC34FUL8_9BILA</name>
<evidence type="ECO:0000313" key="2">
    <source>
        <dbReference type="WBParaSite" id="ES5_v2.g21092.t1"/>
    </source>
</evidence>